<organism evidence="2 3">
    <name type="scientific">Mycena citricolor</name>
    <dbReference type="NCBI Taxonomy" id="2018698"/>
    <lineage>
        <taxon>Eukaryota</taxon>
        <taxon>Fungi</taxon>
        <taxon>Dikarya</taxon>
        <taxon>Basidiomycota</taxon>
        <taxon>Agaricomycotina</taxon>
        <taxon>Agaricomycetes</taxon>
        <taxon>Agaricomycetidae</taxon>
        <taxon>Agaricales</taxon>
        <taxon>Marasmiineae</taxon>
        <taxon>Mycenaceae</taxon>
        <taxon>Mycena</taxon>
    </lineage>
</organism>
<proteinExistence type="predicted"/>
<keyword evidence="1" id="KW-0732">Signal</keyword>
<comment type="caution">
    <text evidence="2">The sequence shown here is derived from an EMBL/GenBank/DDBJ whole genome shotgun (WGS) entry which is preliminary data.</text>
</comment>
<dbReference type="Proteomes" id="UP001295794">
    <property type="component" value="Unassembled WGS sequence"/>
</dbReference>
<dbReference type="AlphaFoldDB" id="A0AAD2H947"/>
<feature type="non-terminal residue" evidence="2">
    <location>
        <position position="76"/>
    </location>
</feature>
<reference evidence="2" key="1">
    <citation type="submission" date="2023-11" db="EMBL/GenBank/DDBJ databases">
        <authorList>
            <person name="De Vega J J."/>
            <person name="De Vega J J."/>
        </authorList>
    </citation>
    <scope>NUCLEOTIDE SEQUENCE</scope>
</reference>
<name>A0AAD2H947_9AGAR</name>
<protein>
    <submittedName>
        <fullName evidence="2">Uncharacterized protein</fullName>
    </submittedName>
</protein>
<accession>A0AAD2H947</accession>
<evidence type="ECO:0000313" key="3">
    <source>
        <dbReference type="Proteomes" id="UP001295794"/>
    </source>
</evidence>
<sequence length="76" mass="8617">SQAAVAVLRILSHLFPTLLILHKTRVSRWVDETMADCVRCFAGCQLAHKNDLQPMLISVSPVNWTLLLYSRKQVNV</sequence>
<dbReference type="EMBL" id="CAVNYO010000151">
    <property type="protein sequence ID" value="CAK5269732.1"/>
    <property type="molecule type" value="Genomic_DNA"/>
</dbReference>
<feature type="signal peptide" evidence="1">
    <location>
        <begin position="1"/>
        <end position="26"/>
    </location>
</feature>
<evidence type="ECO:0000313" key="2">
    <source>
        <dbReference type="EMBL" id="CAK5269732.1"/>
    </source>
</evidence>
<gene>
    <name evidence="2" type="ORF">MYCIT1_LOCUS13674</name>
</gene>
<keyword evidence="3" id="KW-1185">Reference proteome</keyword>
<evidence type="ECO:0000256" key="1">
    <source>
        <dbReference type="SAM" id="SignalP"/>
    </source>
</evidence>
<feature type="chain" id="PRO_5042104902" evidence="1">
    <location>
        <begin position="27"/>
        <end position="76"/>
    </location>
</feature>